<feature type="region of interest" description="Disordered" evidence="5">
    <location>
        <begin position="14"/>
        <end position="39"/>
    </location>
</feature>
<feature type="transmembrane region" description="Helical" evidence="6">
    <location>
        <begin position="61"/>
        <end position="83"/>
    </location>
</feature>
<evidence type="ECO:0000313" key="8">
    <source>
        <dbReference type="EMBL" id="MFC5460735.1"/>
    </source>
</evidence>
<evidence type="ECO:0000256" key="1">
    <source>
        <dbReference type="ARBA" id="ARBA00004167"/>
    </source>
</evidence>
<reference evidence="9" key="1">
    <citation type="journal article" date="2019" name="Int. J. Syst. Evol. Microbiol.">
        <title>The Global Catalogue of Microorganisms (GCM) 10K type strain sequencing project: providing services to taxonomists for standard genome sequencing and annotation.</title>
        <authorList>
            <consortium name="The Broad Institute Genomics Platform"/>
            <consortium name="The Broad Institute Genome Sequencing Center for Infectious Disease"/>
            <person name="Wu L."/>
            <person name="Ma J."/>
        </authorList>
    </citation>
    <scope>NUCLEOTIDE SEQUENCE [LARGE SCALE GENOMIC DNA]</scope>
    <source>
        <strain evidence="9">KACC 12649</strain>
    </source>
</reference>
<evidence type="ECO:0000256" key="3">
    <source>
        <dbReference type="ARBA" id="ARBA00022989"/>
    </source>
</evidence>
<sequence length="257" mass="28301">MNINIGSMLRRVVRQDPAGDRRGAGGTLDGGRRPEESENPYMAARRTWNDHVGGVVASRQMAMLGGVLCLLIALAAVGGMTYIGSQSRFVPMVVQVDKLGQHAAAMIADRAQPADPRVVRASVAAWIADARLVTPDVALQRKAVLRVYAMLAPNEAATTKMNEWLNGAETSSPFKRAANETVSIEVETTLRQTGETWQVDWIETTRDRQGALKSAPQRWRALVTVYTVEATPDTTEEQMRDNPLGIHVRDFTWSKQF</sequence>
<protein>
    <submittedName>
        <fullName evidence="8">VirB8/TrbF family protein</fullName>
    </submittedName>
</protein>
<dbReference type="CDD" id="cd16425">
    <property type="entry name" value="TrbF"/>
    <property type="match status" value="1"/>
</dbReference>
<feature type="compositionally biased region" description="Basic and acidic residues" evidence="5">
    <location>
        <begin position="14"/>
        <end position="23"/>
    </location>
</feature>
<proteinExistence type="predicted"/>
<dbReference type="Proteomes" id="UP001596050">
    <property type="component" value="Unassembled WGS sequence"/>
</dbReference>
<organism evidence="8 9">
    <name type="scientific">Massilia niabensis</name>
    <dbReference type="NCBI Taxonomy" id="544910"/>
    <lineage>
        <taxon>Bacteria</taxon>
        <taxon>Pseudomonadati</taxon>
        <taxon>Pseudomonadota</taxon>
        <taxon>Betaproteobacteria</taxon>
        <taxon>Burkholderiales</taxon>
        <taxon>Oxalobacteraceae</taxon>
        <taxon>Telluria group</taxon>
        <taxon>Massilia</taxon>
    </lineage>
</organism>
<evidence type="ECO:0000256" key="6">
    <source>
        <dbReference type="SAM" id="Phobius"/>
    </source>
</evidence>
<evidence type="ECO:0000259" key="7">
    <source>
        <dbReference type="Pfam" id="PF04335"/>
    </source>
</evidence>
<dbReference type="EMBL" id="JBHSMU010000013">
    <property type="protein sequence ID" value="MFC5460735.1"/>
    <property type="molecule type" value="Genomic_DNA"/>
</dbReference>
<keyword evidence="4 6" id="KW-0472">Membrane</keyword>
<dbReference type="InterPro" id="IPR007430">
    <property type="entry name" value="VirB8"/>
</dbReference>
<evidence type="ECO:0000256" key="5">
    <source>
        <dbReference type="SAM" id="MobiDB-lite"/>
    </source>
</evidence>
<gene>
    <name evidence="8" type="ORF">ACFPN5_13065</name>
</gene>
<keyword evidence="2 6" id="KW-0812">Transmembrane</keyword>
<feature type="domain" description="Bacterial virulence protein VirB8" evidence="7">
    <location>
        <begin position="44"/>
        <end position="255"/>
    </location>
</feature>
<name>A0ABW0L5L3_9BURK</name>
<comment type="subcellular location">
    <subcellularLocation>
        <location evidence="1">Membrane</location>
        <topology evidence="1">Single-pass membrane protein</topology>
    </subcellularLocation>
</comment>
<evidence type="ECO:0000313" key="9">
    <source>
        <dbReference type="Proteomes" id="UP001596050"/>
    </source>
</evidence>
<dbReference type="SUPFAM" id="SSF54427">
    <property type="entry name" value="NTF2-like"/>
    <property type="match status" value="1"/>
</dbReference>
<accession>A0ABW0L5L3</accession>
<keyword evidence="9" id="KW-1185">Reference proteome</keyword>
<keyword evidence="3 6" id="KW-1133">Transmembrane helix</keyword>
<evidence type="ECO:0000256" key="4">
    <source>
        <dbReference type="ARBA" id="ARBA00023136"/>
    </source>
</evidence>
<evidence type="ECO:0000256" key="2">
    <source>
        <dbReference type="ARBA" id="ARBA00022692"/>
    </source>
</evidence>
<dbReference type="InterPro" id="IPR032710">
    <property type="entry name" value="NTF2-like_dom_sf"/>
</dbReference>
<dbReference type="Pfam" id="PF04335">
    <property type="entry name" value="VirB8"/>
    <property type="match status" value="1"/>
</dbReference>
<dbReference type="RefSeq" id="WP_379783866.1">
    <property type="nucleotide sequence ID" value="NZ_JBHSMU010000013.1"/>
</dbReference>
<dbReference type="InterPro" id="IPR035658">
    <property type="entry name" value="TrbF"/>
</dbReference>
<comment type="caution">
    <text evidence="8">The sequence shown here is derived from an EMBL/GenBank/DDBJ whole genome shotgun (WGS) entry which is preliminary data.</text>
</comment>
<dbReference type="NCBIfam" id="NF010462">
    <property type="entry name" value="PRK13887.1"/>
    <property type="match status" value="1"/>
</dbReference>
<dbReference type="Gene3D" id="3.10.450.230">
    <property type="entry name" value="VirB8 protein"/>
    <property type="match status" value="1"/>
</dbReference>